<dbReference type="InterPro" id="IPR050091">
    <property type="entry name" value="PKS_NRPS_Biosynth_Enz"/>
</dbReference>
<comment type="caution">
    <text evidence="3">The sequence shown here is derived from an EMBL/GenBank/DDBJ whole genome shotgun (WGS) entry which is preliminary data.</text>
</comment>
<dbReference type="PROSITE" id="PS52004">
    <property type="entry name" value="KS3_2"/>
    <property type="match status" value="1"/>
</dbReference>
<sequence length="356" mass="38603">MTQTLMDDECCSVPTLVNSNGGSNGLSNVPNGHGDSSNGHSNGTNGHSNGFKDQENGINGHSNGANGHSNGTHGGRNGMPNLNGQANGNSTHARRPSDTNHQNHQFEPIAVCGMACRLPGGIRSPEDLWEFLVQGRDGRTRVPKSRFNIDGWYSSTKQPGTSNTEYGYFLDESVDLAGLDTSFFSMTRKEVEWLDPQQRLMLEVARESLEDACEVGWEGSNTGVYMGNFTQDWYDMMIRDGLRHSHYAAATTHDFMISERISHEMDLRGPSLTIRTACSSALTGLNEACMAIGRGDCDKAIVGGTSLILAPDMATRLSGQGVLSPDGSCNTFSANANGYSRWQPYPICYFGYCGQF</sequence>
<dbReference type="GO" id="GO:0004312">
    <property type="term" value="F:fatty acid synthase activity"/>
    <property type="evidence" value="ECO:0007669"/>
    <property type="project" value="TreeGrafter"/>
</dbReference>
<evidence type="ECO:0000259" key="2">
    <source>
        <dbReference type="PROSITE" id="PS52004"/>
    </source>
</evidence>
<organism evidence="3 4">
    <name type="scientific">Periconia digitata</name>
    <dbReference type="NCBI Taxonomy" id="1303443"/>
    <lineage>
        <taxon>Eukaryota</taxon>
        <taxon>Fungi</taxon>
        <taxon>Dikarya</taxon>
        <taxon>Ascomycota</taxon>
        <taxon>Pezizomycotina</taxon>
        <taxon>Dothideomycetes</taxon>
        <taxon>Pleosporomycetidae</taxon>
        <taxon>Pleosporales</taxon>
        <taxon>Massarineae</taxon>
        <taxon>Periconiaceae</taxon>
        <taxon>Periconia</taxon>
    </lineage>
</organism>
<feature type="domain" description="Ketosynthase family 3 (KS3)" evidence="2">
    <location>
        <begin position="106"/>
        <end position="356"/>
    </location>
</feature>
<dbReference type="PANTHER" id="PTHR43775:SF28">
    <property type="entry name" value="SYNTHASE, PUTATIVE-RELATED"/>
    <property type="match status" value="1"/>
</dbReference>
<dbReference type="InterPro" id="IPR020841">
    <property type="entry name" value="PKS_Beta-ketoAc_synthase_dom"/>
</dbReference>
<protein>
    <recommendedName>
        <fullName evidence="2">Ketosynthase family 3 (KS3) domain-containing protein</fullName>
    </recommendedName>
</protein>
<evidence type="ECO:0000313" key="4">
    <source>
        <dbReference type="Proteomes" id="UP001152607"/>
    </source>
</evidence>
<dbReference type="SMART" id="SM00825">
    <property type="entry name" value="PKS_KS"/>
    <property type="match status" value="1"/>
</dbReference>
<proteinExistence type="predicted"/>
<feature type="region of interest" description="Disordered" evidence="1">
    <location>
        <begin position="16"/>
        <end position="102"/>
    </location>
</feature>
<dbReference type="InterPro" id="IPR016039">
    <property type="entry name" value="Thiolase-like"/>
</dbReference>
<gene>
    <name evidence="3" type="ORF">PDIGIT_LOCUS11933</name>
</gene>
<accession>A0A9W4ULE5</accession>
<dbReference type="Gene3D" id="3.40.47.10">
    <property type="match status" value="1"/>
</dbReference>
<evidence type="ECO:0000256" key="1">
    <source>
        <dbReference type="SAM" id="MobiDB-lite"/>
    </source>
</evidence>
<reference evidence="3" key="1">
    <citation type="submission" date="2023-01" db="EMBL/GenBank/DDBJ databases">
        <authorList>
            <person name="Van Ghelder C."/>
            <person name="Rancurel C."/>
        </authorList>
    </citation>
    <scope>NUCLEOTIDE SEQUENCE</scope>
    <source>
        <strain evidence="3">CNCM I-4278</strain>
    </source>
</reference>
<dbReference type="CDD" id="cd00833">
    <property type="entry name" value="PKS"/>
    <property type="match status" value="1"/>
</dbReference>
<dbReference type="GO" id="GO:0044550">
    <property type="term" value="P:secondary metabolite biosynthetic process"/>
    <property type="evidence" value="ECO:0007669"/>
    <property type="project" value="TreeGrafter"/>
</dbReference>
<dbReference type="AlphaFoldDB" id="A0A9W4ULE5"/>
<dbReference type="OrthoDB" id="329835at2759"/>
<dbReference type="Pfam" id="PF00109">
    <property type="entry name" value="ketoacyl-synt"/>
    <property type="match status" value="1"/>
</dbReference>
<dbReference type="InterPro" id="IPR014030">
    <property type="entry name" value="Ketoacyl_synth_N"/>
</dbReference>
<feature type="compositionally biased region" description="Low complexity" evidence="1">
    <location>
        <begin position="56"/>
        <end position="71"/>
    </location>
</feature>
<dbReference type="SUPFAM" id="SSF53901">
    <property type="entry name" value="Thiolase-like"/>
    <property type="match status" value="1"/>
</dbReference>
<feature type="compositionally biased region" description="Low complexity" evidence="1">
    <location>
        <begin position="16"/>
        <end position="49"/>
    </location>
</feature>
<name>A0A9W4ULE5_9PLEO</name>
<keyword evidence="4" id="KW-1185">Reference proteome</keyword>
<evidence type="ECO:0000313" key="3">
    <source>
        <dbReference type="EMBL" id="CAI6338798.1"/>
    </source>
</evidence>
<dbReference type="EMBL" id="CAOQHR010000008">
    <property type="protein sequence ID" value="CAI6338798.1"/>
    <property type="molecule type" value="Genomic_DNA"/>
</dbReference>
<dbReference type="Proteomes" id="UP001152607">
    <property type="component" value="Unassembled WGS sequence"/>
</dbReference>
<dbReference type="GO" id="GO:0006633">
    <property type="term" value="P:fatty acid biosynthetic process"/>
    <property type="evidence" value="ECO:0007669"/>
    <property type="project" value="TreeGrafter"/>
</dbReference>
<feature type="compositionally biased region" description="Polar residues" evidence="1">
    <location>
        <begin position="80"/>
        <end position="91"/>
    </location>
</feature>
<dbReference type="PANTHER" id="PTHR43775">
    <property type="entry name" value="FATTY ACID SYNTHASE"/>
    <property type="match status" value="1"/>
</dbReference>